<proteinExistence type="predicted"/>
<comment type="caution">
    <text evidence="1">The sequence shown here is derived from an EMBL/GenBank/DDBJ whole genome shotgun (WGS) entry which is preliminary data.</text>
</comment>
<keyword evidence="2" id="KW-1185">Reference proteome</keyword>
<protein>
    <submittedName>
        <fullName evidence="1">Uncharacterized protein</fullName>
    </submittedName>
</protein>
<evidence type="ECO:0000313" key="2">
    <source>
        <dbReference type="Proteomes" id="UP000616547"/>
    </source>
</evidence>
<name>A0ABQ3W7N9_9LACO</name>
<evidence type="ECO:0000313" key="1">
    <source>
        <dbReference type="EMBL" id="GHW01450.1"/>
    </source>
</evidence>
<sequence>MTQILLDQQEIWALIGRNDRPFSEWKILQTSTRHAMLYTSYSKARVQYKRLREYYDKDHLKIVKFSLDNDYLDRVQASMKKGEAR</sequence>
<accession>A0ABQ3W7N9</accession>
<organism evidence="1 2">
    <name type="scientific">Lactobacillus nasalidis</name>
    <dbReference type="NCBI Taxonomy" id="2797258"/>
    <lineage>
        <taxon>Bacteria</taxon>
        <taxon>Bacillati</taxon>
        <taxon>Bacillota</taxon>
        <taxon>Bacilli</taxon>
        <taxon>Lactobacillales</taxon>
        <taxon>Lactobacillaceae</taxon>
        <taxon>Lactobacillus</taxon>
    </lineage>
</organism>
<reference evidence="2" key="1">
    <citation type="submission" date="2021-01" db="EMBL/GenBank/DDBJ databases">
        <title>Draft genome sequence of Nasalis larvatus strain YZ03.</title>
        <authorList>
            <person name="Suzuki-Hashido N."/>
            <person name="Tsuchida S."/>
            <person name="Hayakawa T."/>
        </authorList>
    </citation>
    <scope>NUCLEOTIDE SEQUENCE [LARGE SCALE GENOMIC DNA]</scope>
    <source>
        <strain evidence="2">YZ03</strain>
    </source>
</reference>
<dbReference type="EMBL" id="BOCI01000301">
    <property type="protein sequence ID" value="GHW01450.1"/>
    <property type="molecule type" value="Genomic_DNA"/>
</dbReference>
<gene>
    <name evidence="1" type="ORF">lacNasYZ03_11370</name>
</gene>
<dbReference type="RefSeq" id="WP_201331897.1">
    <property type="nucleotide sequence ID" value="NZ_BOCG01000451.1"/>
</dbReference>
<dbReference type="Proteomes" id="UP000616547">
    <property type="component" value="Unassembled WGS sequence"/>
</dbReference>